<dbReference type="InterPro" id="IPR025623">
    <property type="entry name" value="YusW"/>
</dbReference>
<proteinExistence type="predicted"/>
<dbReference type="Proteomes" id="UP001165287">
    <property type="component" value="Unassembled WGS sequence"/>
</dbReference>
<organism evidence="2 3">
    <name type="scientific">Metabacillus rhizolycopersici</name>
    <dbReference type="NCBI Taxonomy" id="2875709"/>
    <lineage>
        <taxon>Bacteria</taxon>
        <taxon>Bacillati</taxon>
        <taxon>Bacillota</taxon>
        <taxon>Bacilli</taxon>
        <taxon>Bacillales</taxon>
        <taxon>Bacillaceae</taxon>
        <taxon>Metabacillus</taxon>
    </lineage>
</organism>
<feature type="region of interest" description="Disordered" evidence="1">
    <location>
        <begin position="21"/>
        <end position="53"/>
    </location>
</feature>
<reference evidence="2" key="1">
    <citation type="submission" date="2024-05" db="EMBL/GenBank/DDBJ databases">
        <title>Metabacillus sp. nov., isolated from the rhizosphere soil of tomato plants.</title>
        <authorList>
            <person name="Ma R."/>
        </authorList>
    </citation>
    <scope>NUCLEOTIDE SEQUENCE</scope>
    <source>
        <strain evidence="2">DBTR6</strain>
    </source>
</reference>
<sequence>MTYIKIVTILLIITIAQGCTSDQVNEPPPEAPVENEDTNLNNESKNENNVNPPYHFTNFDLEVDYGVNESYEVSYENEADGMEVDIEDRLNGQSLNGDAAFKQVESKFKELSFDQDTPDQEVISEILNVFELDENYSKFELEVKFEDGTEKKYDQTK</sequence>
<dbReference type="PROSITE" id="PS51257">
    <property type="entry name" value="PROKAR_LIPOPROTEIN"/>
    <property type="match status" value="1"/>
</dbReference>
<dbReference type="EMBL" id="JAIQUM010000016">
    <property type="protein sequence ID" value="MBZ5750556.1"/>
    <property type="molecule type" value="Genomic_DNA"/>
</dbReference>
<protein>
    <submittedName>
        <fullName evidence="2">YusW family protein</fullName>
    </submittedName>
</protein>
<feature type="compositionally biased region" description="Low complexity" evidence="1">
    <location>
        <begin position="39"/>
        <end position="51"/>
    </location>
</feature>
<evidence type="ECO:0000256" key="1">
    <source>
        <dbReference type="SAM" id="MobiDB-lite"/>
    </source>
</evidence>
<evidence type="ECO:0000313" key="2">
    <source>
        <dbReference type="EMBL" id="MBZ5750556.1"/>
    </source>
</evidence>
<evidence type="ECO:0000313" key="3">
    <source>
        <dbReference type="Proteomes" id="UP001165287"/>
    </source>
</evidence>
<name>A0ABS7UQI7_9BACI</name>
<gene>
    <name evidence="2" type="ORF">K9V48_09910</name>
</gene>
<comment type="caution">
    <text evidence="2">The sequence shown here is derived from an EMBL/GenBank/DDBJ whole genome shotgun (WGS) entry which is preliminary data.</text>
</comment>
<accession>A0ABS7UQI7</accession>
<keyword evidence="3" id="KW-1185">Reference proteome</keyword>
<dbReference type="RefSeq" id="WP_224138780.1">
    <property type="nucleotide sequence ID" value="NZ_JAIQUM010000016.1"/>
</dbReference>
<dbReference type="Pfam" id="PF14039">
    <property type="entry name" value="YusW"/>
    <property type="match status" value="1"/>
</dbReference>